<gene>
    <name evidence="2" type="ORF">SK128_018929</name>
</gene>
<feature type="compositionally biased region" description="Low complexity" evidence="1">
    <location>
        <begin position="18"/>
        <end position="46"/>
    </location>
</feature>
<protein>
    <submittedName>
        <fullName evidence="2">Uncharacterized protein</fullName>
    </submittedName>
</protein>
<feature type="region of interest" description="Disordered" evidence="1">
    <location>
        <begin position="1"/>
        <end position="52"/>
    </location>
</feature>
<organism evidence="2 3">
    <name type="scientific">Halocaridina rubra</name>
    <name type="common">Hawaiian red shrimp</name>
    <dbReference type="NCBI Taxonomy" id="373956"/>
    <lineage>
        <taxon>Eukaryota</taxon>
        <taxon>Metazoa</taxon>
        <taxon>Ecdysozoa</taxon>
        <taxon>Arthropoda</taxon>
        <taxon>Crustacea</taxon>
        <taxon>Multicrustacea</taxon>
        <taxon>Malacostraca</taxon>
        <taxon>Eumalacostraca</taxon>
        <taxon>Eucarida</taxon>
        <taxon>Decapoda</taxon>
        <taxon>Pleocyemata</taxon>
        <taxon>Caridea</taxon>
        <taxon>Atyoidea</taxon>
        <taxon>Atyidae</taxon>
        <taxon>Halocaridina</taxon>
    </lineage>
</organism>
<dbReference type="EMBL" id="JAXCGZ010008284">
    <property type="protein sequence ID" value="KAK7077775.1"/>
    <property type="molecule type" value="Genomic_DNA"/>
</dbReference>
<evidence type="ECO:0000313" key="2">
    <source>
        <dbReference type="EMBL" id="KAK7077775.1"/>
    </source>
</evidence>
<evidence type="ECO:0000313" key="3">
    <source>
        <dbReference type="Proteomes" id="UP001381693"/>
    </source>
</evidence>
<keyword evidence="3" id="KW-1185">Reference proteome</keyword>
<dbReference type="AlphaFoldDB" id="A0AAN8X4K1"/>
<dbReference type="Proteomes" id="UP001381693">
    <property type="component" value="Unassembled WGS sequence"/>
</dbReference>
<proteinExistence type="predicted"/>
<feature type="non-terminal residue" evidence="2">
    <location>
        <position position="1"/>
    </location>
</feature>
<reference evidence="2 3" key="1">
    <citation type="submission" date="2023-11" db="EMBL/GenBank/DDBJ databases">
        <title>Halocaridina rubra genome assembly.</title>
        <authorList>
            <person name="Smith C."/>
        </authorList>
    </citation>
    <scope>NUCLEOTIDE SEQUENCE [LARGE SCALE GENOMIC DNA]</scope>
    <source>
        <strain evidence="2">EP-1</strain>
        <tissue evidence="2">Whole</tissue>
    </source>
</reference>
<accession>A0AAN8X4K1</accession>
<sequence length="52" mass="5663">VNQPIKAKERFRTKSMDSSKMQSSPSGFEESSYEASNEASTTASVELSSDKS</sequence>
<comment type="caution">
    <text evidence="2">The sequence shown here is derived from an EMBL/GenBank/DDBJ whole genome shotgun (WGS) entry which is preliminary data.</text>
</comment>
<evidence type="ECO:0000256" key="1">
    <source>
        <dbReference type="SAM" id="MobiDB-lite"/>
    </source>
</evidence>
<feature type="compositionally biased region" description="Basic and acidic residues" evidence="1">
    <location>
        <begin position="1"/>
        <end position="17"/>
    </location>
</feature>
<name>A0AAN8X4K1_HALRR</name>